<organism evidence="2 3">
    <name type="scientific">Natranaerovirga hydrolytica</name>
    <dbReference type="NCBI Taxonomy" id="680378"/>
    <lineage>
        <taxon>Bacteria</taxon>
        <taxon>Bacillati</taxon>
        <taxon>Bacillota</taxon>
        <taxon>Clostridia</taxon>
        <taxon>Lachnospirales</taxon>
        <taxon>Natranaerovirgaceae</taxon>
        <taxon>Natranaerovirga</taxon>
    </lineage>
</organism>
<dbReference type="InterPro" id="IPR017259">
    <property type="entry name" value="UCP037672"/>
</dbReference>
<proteinExistence type="predicted"/>
<keyword evidence="3" id="KW-1185">Reference proteome</keyword>
<keyword evidence="1" id="KW-0812">Transmembrane</keyword>
<dbReference type="Pfam" id="PF12650">
    <property type="entry name" value="DUF3784"/>
    <property type="match status" value="1"/>
</dbReference>
<keyword evidence="1" id="KW-0472">Membrane</keyword>
<dbReference type="EMBL" id="SMGQ01000011">
    <property type="protein sequence ID" value="TCK98048.1"/>
    <property type="molecule type" value="Genomic_DNA"/>
</dbReference>
<accession>A0A4R1MXP6</accession>
<dbReference type="RefSeq" id="WP_165868484.1">
    <property type="nucleotide sequence ID" value="NZ_SMGQ01000011.1"/>
</dbReference>
<sequence length="103" mass="11756">MINFFMITLVALIFMTIGLLIWKKQKVNLIHAYHVKGVEDIKGYCSAMGKAIFILGIFLLLNGVMDVLFLIHKSIRVGILIFGMIIIFGSIFKIQKKYSGRYI</sequence>
<evidence type="ECO:0000313" key="2">
    <source>
        <dbReference type="EMBL" id="TCK98048.1"/>
    </source>
</evidence>
<dbReference type="Proteomes" id="UP000294545">
    <property type="component" value="Unassembled WGS sequence"/>
</dbReference>
<feature type="transmembrane region" description="Helical" evidence="1">
    <location>
        <begin position="51"/>
        <end position="71"/>
    </location>
</feature>
<name>A0A4R1MXP6_9FIRM</name>
<evidence type="ECO:0000313" key="3">
    <source>
        <dbReference type="Proteomes" id="UP000294545"/>
    </source>
</evidence>
<comment type="caution">
    <text evidence="2">The sequence shown here is derived from an EMBL/GenBank/DDBJ whole genome shotgun (WGS) entry which is preliminary data.</text>
</comment>
<gene>
    <name evidence="2" type="ORF">EDC19_0461</name>
</gene>
<feature type="transmembrane region" description="Helical" evidence="1">
    <location>
        <begin position="77"/>
        <end position="94"/>
    </location>
</feature>
<protein>
    <submittedName>
        <fullName evidence="2">Uncharacterized protein DUF3784</fullName>
    </submittedName>
</protein>
<dbReference type="AlphaFoldDB" id="A0A4R1MXP6"/>
<feature type="transmembrane region" description="Helical" evidence="1">
    <location>
        <begin position="6"/>
        <end position="22"/>
    </location>
</feature>
<keyword evidence="1" id="KW-1133">Transmembrane helix</keyword>
<evidence type="ECO:0000256" key="1">
    <source>
        <dbReference type="SAM" id="Phobius"/>
    </source>
</evidence>
<reference evidence="2 3" key="1">
    <citation type="submission" date="2019-03" db="EMBL/GenBank/DDBJ databases">
        <title>Genomic Encyclopedia of Type Strains, Phase IV (KMG-IV): sequencing the most valuable type-strain genomes for metagenomic binning, comparative biology and taxonomic classification.</title>
        <authorList>
            <person name="Goeker M."/>
        </authorList>
    </citation>
    <scope>NUCLEOTIDE SEQUENCE [LARGE SCALE GENOMIC DNA]</scope>
    <source>
        <strain evidence="2 3">DSM 24176</strain>
    </source>
</reference>